<keyword evidence="4" id="KW-0808">Transferase</keyword>
<dbReference type="PROSITE" id="PS00444">
    <property type="entry name" value="POLYPRENYL_SYNTHASE_2"/>
    <property type="match status" value="1"/>
</dbReference>
<comment type="caution">
    <text evidence="6">The sequence shown here is derived from an EMBL/GenBank/DDBJ whole genome shotgun (WGS) entry which is preliminary data.</text>
</comment>
<keyword evidence="5" id="KW-0812">Transmembrane</keyword>
<comment type="pathway">
    <text evidence="1">Isoprenoid biosynthesis.</text>
</comment>
<keyword evidence="5" id="KW-1133">Transmembrane helix</keyword>
<dbReference type="PANTHER" id="PTHR12001:SF86">
    <property type="entry name" value="GERANYLGERANYL DIPHOSPHATE SYNTHASE"/>
    <property type="match status" value="1"/>
</dbReference>
<keyword evidence="7" id="KW-1185">Reference proteome</keyword>
<feature type="transmembrane region" description="Helical" evidence="5">
    <location>
        <begin position="60"/>
        <end position="82"/>
    </location>
</feature>
<evidence type="ECO:0000256" key="1">
    <source>
        <dbReference type="ARBA" id="ARBA00005128"/>
    </source>
</evidence>
<dbReference type="SFLD" id="SFLDG01017">
    <property type="entry name" value="Polyprenyl_Transferase_Like"/>
    <property type="match status" value="1"/>
</dbReference>
<dbReference type="InterPro" id="IPR033749">
    <property type="entry name" value="Polyprenyl_synt_CS"/>
</dbReference>
<keyword evidence="5" id="KW-0472">Membrane</keyword>
<gene>
    <name evidence="6" type="ORF">FG87_01635</name>
</gene>
<evidence type="ECO:0000256" key="5">
    <source>
        <dbReference type="SAM" id="Phobius"/>
    </source>
</evidence>
<accession>A0ABR4ZNQ6</accession>
<dbReference type="PROSITE" id="PS00723">
    <property type="entry name" value="POLYPRENYL_SYNTHASE_1"/>
    <property type="match status" value="1"/>
</dbReference>
<evidence type="ECO:0000313" key="6">
    <source>
        <dbReference type="EMBL" id="KIA66830.1"/>
    </source>
</evidence>
<dbReference type="Pfam" id="PF00348">
    <property type="entry name" value="polyprenyl_synt"/>
    <property type="match status" value="1"/>
</dbReference>
<dbReference type="InterPro" id="IPR008949">
    <property type="entry name" value="Isoprenoid_synthase_dom_sf"/>
</dbReference>
<dbReference type="Gene3D" id="1.10.600.10">
    <property type="entry name" value="Farnesyl Diphosphate Synthase"/>
    <property type="match status" value="1"/>
</dbReference>
<protein>
    <submittedName>
        <fullName evidence="6">Dimethylallyltranstransferase</fullName>
    </submittedName>
</protein>
<dbReference type="CDD" id="cd00685">
    <property type="entry name" value="Trans_IPPS_HT"/>
    <property type="match status" value="1"/>
</dbReference>
<dbReference type="EMBL" id="JNFP01000001">
    <property type="protein sequence ID" value="KIA66830.1"/>
    <property type="molecule type" value="Genomic_DNA"/>
</dbReference>
<organism evidence="6 7">
    <name type="scientific">Nocardia vulneris</name>
    <dbReference type="NCBI Taxonomy" id="1141657"/>
    <lineage>
        <taxon>Bacteria</taxon>
        <taxon>Bacillati</taxon>
        <taxon>Actinomycetota</taxon>
        <taxon>Actinomycetes</taxon>
        <taxon>Mycobacteriales</taxon>
        <taxon>Nocardiaceae</taxon>
        <taxon>Nocardia</taxon>
    </lineage>
</organism>
<evidence type="ECO:0000256" key="4">
    <source>
        <dbReference type="RuleBase" id="RU004466"/>
    </source>
</evidence>
<dbReference type="SFLD" id="SFLDS00005">
    <property type="entry name" value="Isoprenoid_Synthase_Type_I"/>
    <property type="match status" value="1"/>
</dbReference>
<dbReference type="InterPro" id="IPR000092">
    <property type="entry name" value="Polyprenyl_synt"/>
</dbReference>
<evidence type="ECO:0000256" key="2">
    <source>
        <dbReference type="ARBA" id="ARBA00022723"/>
    </source>
</evidence>
<dbReference type="RefSeq" id="WP_043663548.1">
    <property type="nucleotide sequence ID" value="NZ_BDCI01000004.1"/>
</dbReference>
<keyword evidence="3" id="KW-0460">Magnesium</keyword>
<comment type="similarity">
    <text evidence="4">Belongs to the FPP/GGPP synthase family.</text>
</comment>
<sequence>MRNIRKYLGRSRAEVEPTMRAAVHQLPESMQRIASYHLGWSDEHGVATAGNGGKAIRPALVLLAAQVVGGAAAAALVPAAALELVHNYTLMHDDVMDGDLTRRHRATAWQVFGRWPAVLAGDALLAQALNMLAAEPRAEAVRGTAVLAGAVLAVHEGQFADLSLEARSVVSLDEVTAMVHGKTSALFGCACELGALYGGGTEEQIKSLRNFGDHMGMAFQLVDDMLGIWGRYESTGKPVCADIAARKKSLPVTAALNSATAAGAKLAVIYRSERRLTDEELRNTADLIVAAGGRAWAEARAEEEIAAALGYLTEAAVSADHAERLIDIAHLVTHRDL</sequence>
<dbReference type="PANTHER" id="PTHR12001">
    <property type="entry name" value="GERANYLGERANYL PYROPHOSPHATE SYNTHASE"/>
    <property type="match status" value="1"/>
</dbReference>
<evidence type="ECO:0000256" key="3">
    <source>
        <dbReference type="ARBA" id="ARBA00022842"/>
    </source>
</evidence>
<keyword evidence="2" id="KW-0479">Metal-binding</keyword>
<evidence type="ECO:0000313" key="7">
    <source>
        <dbReference type="Proteomes" id="UP000031364"/>
    </source>
</evidence>
<name>A0ABR4ZNQ6_9NOCA</name>
<reference evidence="6 7" key="1">
    <citation type="journal article" date="2014" name="Int. J. Syst. Evol. Microbiol.">
        <title>Nocardia vulneris sp. nov., isolated from wounds of human patients in North America.</title>
        <authorList>
            <person name="Lasker B.A."/>
            <person name="Bell M."/>
            <person name="Klenk H.P."/>
            <person name="Sproer C."/>
            <person name="Schumann C."/>
            <person name="Schumann P."/>
            <person name="Brown J.M."/>
        </authorList>
    </citation>
    <scope>NUCLEOTIDE SEQUENCE [LARGE SCALE GENOMIC DNA]</scope>
    <source>
        <strain evidence="6 7">W9851</strain>
    </source>
</reference>
<dbReference type="Proteomes" id="UP000031364">
    <property type="component" value="Unassembled WGS sequence"/>
</dbReference>
<dbReference type="SUPFAM" id="SSF48576">
    <property type="entry name" value="Terpenoid synthases"/>
    <property type="match status" value="1"/>
</dbReference>
<proteinExistence type="inferred from homology"/>